<name>A0ABM8BPT7_9CREN</name>
<evidence type="ECO:0000313" key="4">
    <source>
        <dbReference type="Proteomes" id="UP001060771"/>
    </source>
</evidence>
<organism evidence="3 4">
    <name type="scientific">Vulcanisaeta souniana JCM 11219</name>
    <dbReference type="NCBI Taxonomy" id="1293586"/>
    <lineage>
        <taxon>Archaea</taxon>
        <taxon>Thermoproteota</taxon>
        <taxon>Thermoprotei</taxon>
        <taxon>Thermoproteales</taxon>
        <taxon>Thermoproteaceae</taxon>
        <taxon>Vulcanisaeta</taxon>
    </lineage>
</organism>
<dbReference type="Pfam" id="PF22085">
    <property type="entry name" value="NorB_cytochrome_c-like"/>
    <property type="match status" value="1"/>
</dbReference>
<evidence type="ECO:0000259" key="2">
    <source>
        <dbReference type="Pfam" id="PF22085"/>
    </source>
</evidence>
<protein>
    <recommendedName>
        <fullName evidence="2">Nitric oxide reductase subunit B cytochrome c-like domain-containing protein</fullName>
    </recommendedName>
</protein>
<accession>A0ABM8BPT7</accession>
<dbReference type="EMBL" id="AP026830">
    <property type="protein sequence ID" value="BDR92931.1"/>
    <property type="molecule type" value="Genomic_DNA"/>
</dbReference>
<feature type="transmembrane region" description="Helical" evidence="1">
    <location>
        <begin position="12"/>
        <end position="31"/>
    </location>
</feature>
<feature type="domain" description="Nitric oxide reductase subunit B cytochrome c-like" evidence="2">
    <location>
        <begin position="38"/>
        <end position="103"/>
    </location>
</feature>
<gene>
    <name evidence="3" type="ORF">Vsou_20240</name>
</gene>
<proteinExistence type="predicted"/>
<evidence type="ECO:0000256" key="1">
    <source>
        <dbReference type="SAM" id="Phobius"/>
    </source>
</evidence>
<dbReference type="Proteomes" id="UP001060771">
    <property type="component" value="Chromosome"/>
</dbReference>
<keyword evidence="1" id="KW-0472">Membrane</keyword>
<evidence type="ECO:0000313" key="3">
    <source>
        <dbReference type="EMBL" id="BDR92931.1"/>
    </source>
</evidence>
<dbReference type="InterPro" id="IPR054309">
    <property type="entry name" value="NorB_cytochrome_c-like"/>
</dbReference>
<reference evidence="4" key="1">
    <citation type="submission" date="2022-09" db="EMBL/GenBank/DDBJ databases">
        <title>Complete genome sequence of Vulcanisaeta souniana.</title>
        <authorList>
            <person name="Kato S."/>
            <person name="Itoh T."/>
            <person name="Ohkuma M."/>
        </authorList>
    </citation>
    <scope>NUCLEOTIDE SEQUENCE [LARGE SCALE GENOMIC DNA]</scope>
    <source>
        <strain evidence="4">JCM 11219</strain>
    </source>
</reference>
<keyword evidence="4" id="KW-1185">Reference proteome</keyword>
<sequence length="163" mass="18250">MAGRNSVWPRVVLMVTIFVYVAYGIMAWYTFTHLPPIPAAVVTENGTVLFTYNDVVMGKYYFQKYGLMDYGSILGMGGYFGIDFTSYALRIYEDTAAHYLGFDAVPQDNASAMAIIRQDLMPIKADPTPKDDAIVVSNEFAQGFYNAVKFHSWMLGLHLNNLG</sequence>
<keyword evidence="1" id="KW-0812">Transmembrane</keyword>
<keyword evidence="1" id="KW-1133">Transmembrane helix</keyword>